<dbReference type="GO" id="GO:0009968">
    <property type="term" value="P:negative regulation of signal transduction"/>
    <property type="evidence" value="ECO:0007669"/>
    <property type="project" value="UniProtKB-KW"/>
</dbReference>
<dbReference type="Gene3D" id="1.10.167.10">
    <property type="entry name" value="Regulator of G-protein Signalling 4, domain 2"/>
    <property type="match status" value="1"/>
</dbReference>
<dbReference type="SUPFAM" id="SSF46785">
    <property type="entry name" value="Winged helix' DNA-binding domain"/>
    <property type="match status" value="2"/>
</dbReference>
<dbReference type="InterPro" id="IPR044926">
    <property type="entry name" value="RGS_subdomain_2"/>
</dbReference>
<feature type="compositionally biased region" description="Low complexity" evidence="2">
    <location>
        <begin position="131"/>
        <end position="141"/>
    </location>
</feature>
<comment type="caution">
    <text evidence="5">The sequence shown here is derived from an EMBL/GenBank/DDBJ whole genome shotgun (WGS) entry which is preliminary data.</text>
</comment>
<evidence type="ECO:0000313" key="5">
    <source>
        <dbReference type="EMBL" id="KKK15715.1"/>
    </source>
</evidence>
<feature type="domain" description="RGS" evidence="3">
    <location>
        <begin position="532"/>
        <end position="674"/>
    </location>
</feature>
<evidence type="ECO:0000256" key="1">
    <source>
        <dbReference type="ARBA" id="ARBA00022700"/>
    </source>
</evidence>
<dbReference type="FunFam" id="1.10.167.10:FF:000026">
    <property type="entry name" value="Developmental regulator FlbA"/>
    <property type="match status" value="1"/>
</dbReference>
<feature type="compositionally biased region" description="Polar residues" evidence="2">
    <location>
        <begin position="1"/>
        <end position="12"/>
    </location>
</feature>
<evidence type="ECO:0000256" key="2">
    <source>
        <dbReference type="SAM" id="MobiDB-lite"/>
    </source>
</evidence>
<dbReference type="VEuPathDB" id="FungiDB:P175DRAFT_0482658"/>
<dbReference type="InterPro" id="IPR036390">
    <property type="entry name" value="WH_DNA-bd_sf"/>
</dbReference>
<dbReference type="SUPFAM" id="SSF48097">
    <property type="entry name" value="Regulator of G-protein signaling, RGS"/>
    <property type="match status" value="1"/>
</dbReference>
<evidence type="ECO:0000313" key="6">
    <source>
        <dbReference type="Proteomes" id="UP000034947"/>
    </source>
</evidence>
<gene>
    <name evidence="5" type="ORF">AOCH_006568</name>
</gene>
<dbReference type="Pfam" id="PF00610">
    <property type="entry name" value="DEP"/>
    <property type="match status" value="1"/>
</dbReference>
<feature type="compositionally biased region" description="Low complexity" evidence="2">
    <location>
        <begin position="164"/>
        <end position="184"/>
    </location>
</feature>
<feature type="region of interest" description="Disordered" evidence="2">
    <location>
        <begin position="127"/>
        <end position="225"/>
    </location>
</feature>
<feature type="compositionally biased region" description="Low complexity" evidence="2">
    <location>
        <begin position="13"/>
        <end position="33"/>
    </location>
</feature>
<dbReference type="PROSITE" id="PS50132">
    <property type="entry name" value="RGS"/>
    <property type="match status" value="1"/>
</dbReference>
<dbReference type="EMBL" id="JYKN01002614">
    <property type="protein sequence ID" value="KKK15715.1"/>
    <property type="molecule type" value="Genomic_DNA"/>
</dbReference>
<protein>
    <submittedName>
        <fullName evidence="5">Developmental regulator flbA</fullName>
    </submittedName>
</protein>
<dbReference type="InterPro" id="IPR058855">
    <property type="entry name" value="RGS1/SST2-like_Fungal-DR"/>
</dbReference>
<proteinExistence type="predicted"/>
<keyword evidence="1" id="KW-0734">Signal transduction inhibitor</keyword>
<keyword evidence="6" id="KW-1185">Reference proteome</keyword>
<dbReference type="InterPro" id="IPR000591">
    <property type="entry name" value="DEP_dom"/>
</dbReference>
<dbReference type="InterPro" id="IPR036305">
    <property type="entry name" value="RGS_sf"/>
</dbReference>
<organism evidence="5 6">
    <name type="scientific">Aspergillus ochraceoroseus</name>
    <dbReference type="NCBI Taxonomy" id="138278"/>
    <lineage>
        <taxon>Eukaryota</taxon>
        <taxon>Fungi</taxon>
        <taxon>Dikarya</taxon>
        <taxon>Ascomycota</taxon>
        <taxon>Pezizomycotina</taxon>
        <taxon>Eurotiomycetes</taxon>
        <taxon>Eurotiomycetidae</taxon>
        <taxon>Eurotiales</taxon>
        <taxon>Aspergillaceae</taxon>
        <taxon>Aspergillus</taxon>
        <taxon>Aspergillus subgen. Nidulantes</taxon>
    </lineage>
</organism>
<dbReference type="CDD" id="cd08708">
    <property type="entry name" value="RGS_FLBA"/>
    <property type="match status" value="1"/>
</dbReference>
<feature type="domain" description="DEP" evidence="4">
    <location>
        <begin position="413"/>
        <end position="499"/>
    </location>
</feature>
<dbReference type="Pfam" id="PF00615">
    <property type="entry name" value="RGS"/>
    <property type="match status" value="1"/>
</dbReference>
<feature type="region of interest" description="Disordered" evidence="2">
    <location>
        <begin position="1"/>
        <end position="33"/>
    </location>
</feature>
<dbReference type="PANTHER" id="PTHR10845">
    <property type="entry name" value="REGULATOR OF G PROTEIN SIGNALING"/>
    <property type="match status" value="1"/>
</dbReference>
<dbReference type="SMART" id="SM00049">
    <property type="entry name" value="DEP"/>
    <property type="match status" value="2"/>
</dbReference>
<dbReference type="GO" id="GO:0035556">
    <property type="term" value="P:intracellular signal transduction"/>
    <property type="evidence" value="ECO:0007669"/>
    <property type="project" value="InterPro"/>
</dbReference>
<reference evidence="5 6" key="1">
    <citation type="submission" date="2015-02" db="EMBL/GenBank/DDBJ databases">
        <title>Draft Genome Sequences of Two Closely-Related Aflatoxigenic Aspergillus Species Obtained from the Cote d'Ivoire.</title>
        <authorList>
            <person name="Moore G.G."/>
            <person name="Beltz S.B."/>
            <person name="Mack B.M."/>
        </authorList>
    </citation>
    <scope>NUCLEOTIDE SEQUENCE [LARGE SCALE GENOMIC DNA]</scope>
    <source>
        <strain evidence="5 6">SRRC1432</strain>
    </source>
</reference>
<dbReference type="OrthoDB" id="196547at2759"/>
<dbReference type="Gene3D" id="1.10.10.10">
    <property type="entry name" value="Winged helix-like DNA-binding domain superfamily/Winged helix DNA-binding domain"/>
    <property type="match status" value="1"/>
</dbReference>
<dbReference type="SMART" id="SM00315">
    <property type="entry name" value="RGS"/>
    <property type="match status" value="1"/>
</dbReference>
<dbReference type="PRINTS" id="PR01301">
    <property type="entry name" value="RGSPROTEIN"/>
</dbReference>
<sequence length="722" mass="78859">MPTISSASLNQGSPPSSQLHYQPPSSHSSSSSAAAAVVPVPVSSSPVDFGLPTFTSASSLATSESPAFVATTFATLNTIPSFTTNTPSFPGSVIGSISRRNRRSFAALAREKTSSAFANFSAIGTTGTAPLRSSASSGSLSKHSRKHSQLSASDAPGITPLTPPLSEGSGSSEQSSPPFEPSSTVTEHPASTTERRRQTIQLAPSSEPRLEPTLSLPPAKMHQTSSRLLRMTEDDRPFTKVGFYGLVLHFDGSDQQSGVAQVLPIKSNADPKDPSRIVTTTTTTTFSMAKEMARSVCQRFVDARFIESLDGKYSQIFPLKGALYQLTPKGINILQRFCQRNGITARHVIDVLESPRNTMQLVNLERDSETDKLSHDRATIEVIFRRFAGQDGPNVKNSISTSDSDSLSDYSNGLVGVKMAKERKIGDKIFMNTFTGKAAVDWLMDCSTTIERRETVLIAELFVKYGLMITLQEDRSIPQPENLLVAFQPSKNAIYGVSERGQRVCGWIARDKTRDTTTYDNRGIPRDSNNARLNHILHDPALRLLFREFLRFSLCEENLSFYIDVSEFTTTYHKAEKVGHFKKPDAVRETLAAAYGLYNAFLAPGSPCELNIDHALRNSLASRMTKAVGDDESMLKSLQEVVQLFEMAQTSVFKLMSSDSVPKFLRDPKYSSVLQEHDVDLIGAPRAVLGILPKLNSTLSTRSIRFSPAAASCDAIRTLDTT</sequence>
<dbReference type="InterPro" id="IPR016137">
    <property type="entry name" value="RGS"/>
</dbReference>
<name>A0A0F8WCY1_9EURO</name>
<dbReference type="AlphaFoldDB" id="A0A0F8WCY1"/>
<dbReference type="CDD" id="cd04450">
    <property type="entry name" value="DEP_RGS7-like"/>
    <property type="match status" value="1"/>
</dbReference>
<dbReference type="PANTHER" id="PTHR10845:SF192">
    <property type="entry name" value="DOUBLE HIT, ISOFORM B"/>
    <property type="match status" value="1"/>
</dbReference>
<evidence type="ECO:0000259" key="3">
    <source>
        <dbReference type="PROSITE" id="PS50132"/>
    </source>
</evidence>
<accession>A0A0F8WCY1</accession>
<dbReference type="Proteomes" id="UP000034947">
    <property type="component" value="Unassembled WGS sequence"/>
</dbReference>
<dbReference type="Pfam" id="PF25889">
    <property type="entry name" value="WHD_Fungal_DR"/>
    <property type="match status" value="1"/>
</dbReference>
<dbReference type="PROSITE" id="PS50186">
    <property type="entry name" value="DEP"/>
    <property type="match status" value="1"/>
</dbReference>
<evidence type="ECO:0000259" key="4">
    <source>
        <dbReference type="PROSITE" id="PS50186"/>
    </source>
</evidence>
<dbReference type="InterPro" id="IPR036388">
    <property type="entry name" value="WH-like_DNA-bd_sf"/>
</dbReference>